<accession>A0ABR3AU24</accession>
<dbReference type="PROSITE" id="PS50004">
    <property type="entry name" value="C2"/>
    <property type="match status" value="5"/>
</dbReference>
<evidence type="ECO:0000259" key="8">
    <source>
        <dbReference type="PROSITE" id="PS51847"/>
    </source>
</evidence>
<dbReference type="PANTHER" id="PTHR46980:SF2">
    <property type="entry name" value="TRICALBIN-1-RELATED"/>
    <property type="match status" value="1"/>
</dbReference>
<evidence type="ECO:0000313" key="9">
    <source>
        <dbReference type="EMBL" id="KAL0081881.1"/>
    </source>
</evidence>
<evidence type="ECO:0000259" key="7">
    <source>
        <dbReference type="PROSITE" id="PS50004"/>
    </source>
</evidence>
<feature type="domain" description="C2" evidence="7">
    <location>
        <begin position="533"/>
        <end position="647"/>
    </location>
</feature>
<dbReference type="InterPro" id="IPR031468">
    <property type="entry name" value="SMP_LBD"/>
</dbReference>
<feature type="domain" description="C2" evidence="7">
    <location>
        <begin position="669"/>
        <end position="790"/>
    </location>
</feature>
<evidence type="ECO:0000256" key="2">
    <source>
        <dbReference type="ARBA" id="ARBA00022448"/>
    </source>
</evidence>
<dbReference type="InterPro" id="IPR056910">
    <property type="entry name" value="TCB1-3_C2"/>
</dbReference>
<feature type="domain" description="C2" evidence="7">
    <location>
        <begin position="1015"/>
        <end position="1138"/>
    </location>
</feature>
<comment type="caution">
    <text evidence="9">The sequence shown here is derived from an EMBL/GenBank/DDBJ whole genome shotgun (WGS) entry which is preliminary data.</text>
</comment>
<dbReference type="Pfam" id="PF00168">
    <property type="entry name" value="C2"/>
    <property type="match status" value="5"/>
</dbReference>
<evidence type="ECO:0000256" key="6">
    <source>
        <dbReference type="SAM" id="MobiDB-lite"/>
    </source>
</evidence>
<keyword evidence="10" id="KW-1185">Reference proteome</keyword>
<feature type="domain" description="SMP-LTD" evidence="8">
    <location>
        <begin position="190"/>
        <end position="395"/>
    </location>
</feature>
<keyword evidence="5" id="KW-0472">Membrane</keyword>
<feature type="compositionally biased region" description="Polar residues" evidence="6">
    <location>
        <begin position="46"/>
        <end position="63"/>
    </location>
</feature>
<name>A0ABR3AU24_PHYBL</name>
<feature type="region of interest" description="Disordered" evidence="6">
    <location>
        <begin position="40"/>
        <end position="77"/>
    </location>
</feature>
<protein>
    <submittedName>
        <fullName evidence="9">C2 domain-containing protein</fullName>
    </submittedName>
</protein>
<dbReference type="SUPFAM" id="SSF49562">
    <property type="entry name" value="C2 domain (Calcium/lipid-binding domain, CaLB)"/>
    <property type="match status" value="5"/>
</dbReference>
<evidence type="ECO:0000256" key="5">
    <source>
        <dbReference type="ARBA" id="ARBA00023136"/>
    </source>
</evidence>
<evidence type="ECO:0000256" key="1">
    <source>
        <dbReference type="ARBA" id="ARBA00004370"/>
    </source>
</evidence>
<evidence type="ECO:0000313" key="10">
    <source>
        <dbReference type="Proteomes" id="UP001448207"/>
    </source>
</evidence>
<organism evidence="9 10">
    <name type="scientific">Phycomyces blakesleeanus</name>
    <dbReference type="NCBI Taxonomy" id="4837"/>
    <lineage>
        <taxon>Eukaryota</taxon>
        <taxon>Fungi</taxon>
        <taxon>Fungi incertae sedis</taxon>
        <taxon>Mucoromycota</taxon>
        <taxon>Mucoromycotina</taxon>
        <taxon>Mucoromycetes</taxon>
        <taxon>Mucorales</taxon>
        <taxon>Phycomycetaceae</taxon>
        <taxon>Phycomyces</taxon>
    </lineage>
</organism>
<dbReference type="Proteomes" id="UP001448207">
    <property type="component" value="Unassembled WGS sequence"/>
</dbReference>
<gene>
    <name evidence="9" type="ORF">J3Q64DRAFT_1643109</name>
</gene>
<dbReference type="SMART" id="SM00239">
    <property type="entry name" value="C2"/>
    <property type="match status" value="5"/>
</dbReference>
<sequence length="1385" mass="156350">MLPDFRNLGNRHQGLQTELETSDANEILHALEAAQKKPVVNPGLRHSSTLRRSYTGRSGTLKTPKTPAAGSSHGSHAPRIPDWFRVGWTSFSTKRNPGGSLNLRATEKKDNSIDECLETLYFGETWHHSGIIFVTGFLAWLFSTWGCGLPTIIAGAMFLGTYYHITNRRFLRNARDDIQREFAVARVEEEPESVDWLNNFVEHFWLIFDPVMSAYVIENMDTYLVDYLPSFLDSVRLTTFTLGSRPFRIEAVKTIPTTEPDTVCMDWTVAFTPNDVSNMTQKEIELKVNPKVALNIRLGKGMVGTAFTVLVEDMSFRGQMRVKMKLISKFPHVKMVEACFLDYPQFDYVLKPLGGETFGFDVNNIPGLQGFVRDQVHAILGPMMYYPNVFAFDVEKFFSGELDITQANGVLAITVYSCSTIDSGDSTLNPFIRFFLDKAQELGRTSVRENTLQPIWNETHFLLLNNLNSIMTLELRNHSSSNKDRRIARANFDLKDLEEDDNEIQGLDLLLLRHGKPLSDVKVDMRYMPVSKPIPREDGTIEPPAESNSGVLRFTIHECRNLGSTKLNPYARVMINGAEKIKTPVFKRTSNPKFERPGEVVVLDKTEVSIRVEVKDSVNFAEDVTVGVWTAYLVDVMQQQDGRNYWWDLKHGSKDVGRIRFSVQWKPVVMEGLTKAMCGNGYSNPPIGVVRLSFWEAHDLRNVEAATGSKSDPYIRVLSGTQIRTRTEVVDNNLNPEWGEHHYVPVHSIREDLMLEAMDWNAKSKDKTLGYTILHMKDLIRQRTKEHKNYIDKWFEPLVEKLERCDPLTSTDKKAKGTLRYTAEFYPTLALPSPPEPGDEDYEEILGENGSQIRKDPVFLDAMPEKDLHGEYVKYTPDDIIDLPTYNSGVVTVRIHEVKMSKPVHAYCQFLVDSIMPQFKTSKQSGDALVFNESADAFVKEADFSRVAIEVKSADSDEKDDVKMGYWVESTSLIIRRIQNKRRQAIQEENELEEGDWFNLLGTEAPGMIRLSFDYTPLIGFALNPDESLENQGNLTVTLLRAKNLKAVDKSGTSDPYVIFTVNGTRVYKSSVIKKNTNPTWKNEQFVVPIPSRVTASFRIEVFDWNQFQGDEPLGSGGVSIRGDSVESFAARNVDIPLDGIAGVTGSVQVRFLWQPQLLARKKTNTSVLGTTRMYTSTQMSTQIGTRSATQLLGRIGTQLSSPSPSRTSSLRNPAQGILPRSIQAMRQDTMSSIDSGQIQDSPVSRHSRQMSAAESGEDSLTGMEGSVMINLIEARGLRGVDKSGTSDPFVRVRIGKTQAYKTKYIKKTLAPVWNESFKYSVPSTPISIDFKVKDYNRFSSSVDLGECQWNLWSLVRPEQSTIFEGWLPLYPTGSGEIHVRIEFS</sequence>
<comment type="subcellular location">
    <subcellularLocation>
        <location evidence="1">Membrane</location>
    </subcellularLocation>
</comment>
<proteinExistence type="predicted"/>
<keyword evidence="2" id="KW-0813">Transport</keyword>
<dbReference type="EMBL" id="JBCLYO010000016">
    <property type="protein sequence ID" value="KAL0081881.1"/>
    <property type="molecule type" value="Genomic_DNA"/>
</dbReference>
<dbReference type="InterPro" id="IPR017147">
    <property type="entry name" value="Tricalbin"/>
</dbReference>
<dbReference type="InterPro" id="IPR035892">
    <property type="entry name" value="C2_domain_sf"/>
</dbReference>
<feature type="region of interest" description="Disordered" evidence="6">
    <location>
        <begin position="1197"/>
        <end position="1216"/>
    </location>
</feature>
<dbReference type="PANTHER" id="PTHR46980">
    <property type="entry name" value="TRICALBIN-1-RELATED"/>
    <property type="match status" value="1"/>
</dbReference>
<dbReference type="CDD" id="cd21678">
    <property type="entry name" value="SMP_TCB"/>
    <property type="match status" value="1"/>
</dbReference>
<feature type="compositionally biased region" description="Polar residues" evidence="6">
    <location>
        <begin position="1229"/>
        <end position="1253"/>
    </location>
</feature>
<evidence type="ECO:0000256" key="3">
    <source>
        <dbReference type="ARBA" id="ARBA00023055"/>
    </source>
</evidence>
<feature type="region of interest" description="Disordered" evidence="6">
    <location>
        <begin position="1229"/>
        <end position="1261"/>
    </location>
</feature>
<keyword evidence="3" id="KW-0445">Lipid transport</keyword>
<dbReference type="PROSITE" id="PS51847">
    <property type="entry name" value="SMP"/>
    <property type="match status" value="1"/>
</dbReference>
<feature type="domain" description="C2" evidence="7">
    <location>
        <begin position="1245"/>
        <end position="1368"/>
    </location>
</feature>
<dbReference type="Pfam" id="PF25669">
    <property type="entry name" value="SMP_MUG190-like"/>
    <property type="match status" value="1"/>
</dbReference>
<feature type="compositionally biased region" description="Low complexity" evidence="6">
    <location>
        <begin position="1198"/>
        <end position="1212"/>
    </location>
</feature>
<dbReference type="PIRSF" id="PIRSF037232">
    <property type="entry name" value="Tricalbin"/>
    <property type="match status" value="1"/>
</dbReference>
<dbReference type="Gene3D" id="2.60.40.150">
    <property type="entry name" value="C2 domain"/>
    <property type="match status" value="5"/>
</dbReference>
<evidence type="ECO:0000256" key="4">
    <source>
        <dbReference type="ARBA" id="ARBA00023121"/>
    </source>
</evidence>
<dbReference type="CDD" id="cd00030">
    <property type="entry name" value="C2"/>
    <property type="match status" value="1"/>
</dbReference>
<feature type="domain" description="C2" evidence="7">
    <location>
        <begin position="398"/>
        <end position="508"/>
    </location>
</feature>
<dbReference type="InterPro" id="IPR052455">
    <property type="entry name" value="Tricalbin_domain"/>
</dbReference>
<keyword evidence="4" id="KW-0446">Lipid-binding</keyword>
<dbReference type="InterPro" id="IPR000008">
    <property type="entry name" value="C2_dom"/>
</dbReference>
<reference evidence="9 10" key="1">
    <citation type="submission" date="2024-04" db="EMBL/GenBank/DDBJ databases">
        <title>Symmetric and asymmetric DNA N6-adenine methylation regulates different biological responses in Mucorales.</title>
        <authorList>
            <consortium name="Lawrence Berkeley National Laboratory"/>
            <person name="Lax C."/>
            <person name="Mondo S.J."/>
            <person name="Osorio-Concepcion M."/>
            <person name="Muszewska A."/>
            <person name="Corrochano-Luque M."/>
            <person name="Gutierrez G."/>
            <person name="Riley R."/>
            <person name="Lipzen A."/>
            <person name="Guo J."/>
            <person name="Hundley H."/>
            <person name="Amirebrahimi M."/>
            <person name="Ng V."/>
            <person name="Lorenzo-Gutierrez D."/>
            <person name="Binder U."/>
            <person name="Yang J."/>
            <person name="Song Y."/>
            <person name="Canovas D."/>
            <person name="Navarro E."/>
            <person name="Freitag M."/>
            <person name="Gabaldon T."/>
            <person name="Grigoriev I.V."/>
            <person name="Corrochano L.M."/>
            <person name="Nicolas F.E."/>
            <person name="Garre V."/>
        </authorList>
    </citation>
    <scope>NUCLEOTIDE SEQUENCE [LARGE SCALE GENOMIC DNA]</scope>
    <source>
        <strain evidence="9 10">L51</strain>
    </source>
</reference>
<dbReference type="Pfam" id="PF24920">
    <property type="entry name" value="C2_TCB1"/>
    <property type="match status" value="1"/>
</dbReference>